<feature type="region of interest" description="Disordered" evidence="2">
    <location>
        <begin position="27"/>
        <end position="46"/>
    </location>
</feature>
<comment type="similarity">
    <text evidence="1">Belongs to the YTHDF family.</text>
</comment>
<proteinExistence type="inferred from homology"/>
<feature type="domain" description="YTH" evidence="3">
    <location>
        <begin position="332"/>
        <end position="473"/>
    </location>
</feature>
<evidence type="ECO:0000313" key="5">
    <source>
        <dbReference type="Proteomes" id="UP000315295"/>
    </source>
</evidence>
<dbReference type="AlphaFoldDB" id="A0A540NA57"/>
<accession>A0A540NA57</accession>
<dbReference type="PANTHER" id="PTHR12357:SF95">
    <property type="entry name" value="YTH DOMAIN-CONTAINING FAMILY PROTEIN"/>
    <property type="match status" value="1"/>
</dbReference>
<sequence>MAGEKKIEKVEPVSTVLKADPVTGLSEQEVVSGKDGIPSDSKSMSPLLDVTSSIKSETDQVSVGEHGAYYPPTSCYNYYYPGYTGSFTQMDDHGYLHGNGSHTGAQSDNGSMVYFLPSYNPYAPGTLMGVDGQGVGQQQYYPSSGYMQPPVSYGSEAAPCYSWDTTFGGNVSTAGNGGFGNVKAGHASTALSRSNGFISTKAHGPTKFSKPLPTQPSKSLNKIPHLGNDFSAGVLKGYPPAGRFSSFTNQKYGLFPPTGQTYYKSNGNDSFKSREKYNRNEDFESSAELTRGPRSHNKIFPLDSPIEKEELGISVRREKYNLPDFQTDYEKAKFYVIKSYSEDDVHKSIKYDVWASTPNGNKKLDASFHDVELKLRETSTQCPIFLFFSVNGSGQFVGVAEMIGRVDFNKDMDFWQVDKWSGFFPVKWHVIKDIPNSKLRHIILENNDNRPVTFTRDTQEIGLKQGLEMLNIFKSYTAKTSLLDDFTFYENREKSLQAKRSNKPATLKMENYDNGDITMYDFPELNDALVTLDKHMNGGGRNIDVESGGMRMGSLISLTKNLSLDACP</sequence>
<gene>
    <name evidence="4" type="ORF">C1H46_007023</name>
</gene>
<evidence type="ECO:0000256" key="2">
    <source>
        <dbReference type="SAM" id="MobiDB-lite"/>
    </source>
</evidence>
<dbReference type="Gene3D" id="3.10.590.10">
    <property type="entry name" value="ph1033 like domains"/>
    <property type="match status" value="1"/>
</dbReference>
<name>A0A540NA57_MALBA</name>
<dbReference type="Pfam" id="PF04146">
    <property type="entry name" value="YTH"/>
    <property type="match status" value="1"/>
</dbReference>
<keyword evidence="1" id="KW-0694">RNA-binding</keyword>
<reference evidence="4 5" key="1">
    <citation type="journal article" date="2019" name="G3 (Bethesda)">
        <title>Sequencing of a Wild Apple (Malus baccata) Genome Unravels the Differences Between Cultivated and Wild Apple Species Regarding Disease Resistance and Cold Tolerance.</title>
        <authorList>
            <person name="Chen X."/>
        </authorList>
    </citation>
    <scope>NUCLEOTIDE SEQUENCE [LARGE SCALE GENOMIC DNA]</scope>
    <source>
        <strain evidence="5">cv. Shandingzi</strain>
        <tissue evidence="4">Leaves</tissue>
    </source>
</reference>
<dbReference type="GO" id="GO:0061157">
    <property type="term" value="P:mRNA destabilization"/>
    <property type="evidence" value="ECO:0007669"/>
    <property type="project" value="TreeGrafter"/>
</dbReference>
<dbReference type="PROSITE" id="PS50882">
    <property type="entry name" value="YTH"/>
    <property type="match status" value="1"/>
</dbReference>
<evidence type="ECO:0000313" key="4">
    <source>
        <dbReference type="EMBL" id="TQE07370.1"/>
    </source>
</evidence>
<keyword evidence="5" id="KW-1185">Reference proteome</keyword>
<dbReference type="PANTHER" id="PTHR12357">
    <property type="entry name" value="YTH YT521-B HOMOLOGY DOMAIN-CONTAINING"/>
    <property type="match status" value="1"/>
</dbReference>
<dbReference type="Proteomes" id="UP000315295">
    <property type="component" value="Unassembled WGS sequence"/>
</dbReference>
<dbReference type="GO" id="GO:0005737">
    <property type="term" value="C:cytoplasm"/>
    <property type="evidence" value="ECO:0007669"/>
    <property type="project" value="TreeGrafter"/>
</dbReference>
<evidence type="ECO:0000259" key="3">
    <source>
        <dbReference type="PROSITE" id="PS50882"/>
    </source>
</evidence>
<dbReference type="GO" id="GO:1990247">
    <property type="term" value="F:N6-methyladenosine-containing RNA reader activity"/>
    <property type="evidence" value="ECO:0007669"/>
    <property type="project" value="UniProtKB-UniRule"/>
</dbReference>
<dbReference type="STRING" id="106549.A0A540NA57"/>
<organism evidence="4 5">
    <name type="scientific">Malus baccata</name>
    <name type="common">Siberian crab apple</name>
    <name type="synonym">Pyrus baccata</name>
    <dbReference type="NCBI Taxonomy" id="106549"/>
    <lineage>
        <taxon>Eukaryota</taxon>
        <taxon>Viridiplantae</taxon>
        <taxon>Streptophyta</taxon>
        <taxon>Embryophyta</taxon>
        <taxon>Tracheophyta</taxon>
        <taxon>Spermatophyta</taxon>
        <taxon>Magnoliopsida</taxon>
        <taxon>eudicotyledons</taxon>
        <taxon>Gunneridae</taxon>
        <taxon>Pentapetalae</taxon>
        <taxon>rosids</taxon>
        <taxon>fabids</taxon>
        <taxon>Rosales</taxon>
        <taxon>Rosaceae</taxon>
        <taxon>Amygdaloideae</taxon>
        <taxon>Maleae</taxon>
        <taxon>Malus</taxon>
    </lineage>
</organism>
<dbReference type="GO" id="GO:0003729">
    <property type="term" value="F:mRNA binding"/>
    <property type="evidence" value="ECO:0007669"/>
    <property type="project" value="UniProtKB-UniRule"/>
</dbReference>
<comment type="function">
    <text evidence="1">Specifically recognizes and binds N6-methyladenosine (m6A)-containing RNAs, and regulates mRNA stability. M6A is a modification present at internal sites of mRNAs and some non-coding RNAs and plays a role in mRNA stability and processing.</text>
</comment>
<protein>
    <recommendedName>
        <fullName evidence="1">YTH domain-containing family protein</fullName>
    </recommendedName>
</protein>
<dbReference type="CDD" id="cd21134">
    <property type="entry name" value="YTH"/>
    <property type="match status" value="1"/>
</dbReference>
<dbReference type="EMBL" id="VIEB01000087">
    <property type="protein sequence ID" value="TQE07370.1"/>
    <property type="molecule type" value="Genomic_DNA"/>
</dbReference>
<comment type="caution">
    <text evidence="4">The sequence shown here is derived from an EMBL/GenBank/DDBJ whole genome shotgun (WGS) entry which is preliminary data.</text>
</comment>
<dbReference type="InterPro" id="IPR007275">
    <property type="entry name" value="YTH_domain"/>
</dbReference>
<feature type="region of interest" description="Disordered" evidence="2">
    <location>
        <begin position="279"/>
        <end position="298"/>
    </location>
</feature>
<dbReference type="InterPro" id="IPR045168">
    <property type="entry name" value="YTH_prot"/>
</dbReference>
<evidence type="ECO:0000256" key="1">
    <source>
        <dbReference type="RuleBase" id="RU369095"/>
    </source>
</evidence>